<feature type="compositionally biased region" description="Basic and acidic residues" evidence="1">
    <location>
        <begin position="23"/>
        <end position="44"/>
    </location>
</feature>
<feature type="signal peptide" evidence="2">
    <location>
        <begin position="1"/>
        <end position="23"/>
    </location>
</feature>
<gene>
    <name evidence="3" type="ORF">G0P99_00610</name>
</gene>
<sequence>MAKGMTAFLCMLSLAFSAGLAEAKDDKGKGKAKGADKVKIDKSNGPKVIPPGQIKRYTRGAKLPGDLKFDYIDDLDKWKLKPLPPGQRYIRIDDDIVSIYEDSRTVIDAVGIVSDLLK</sequence>
<dbReference type="RefSeq" id="WP_164126733.1">
    <property type="nucleotide sequence ID" value="NZ_JAAGOX010000001.1"/>
</dbReference>
<proteinExistence type="predicted"/>
<comment type="caution">
    <text evidence="3">The sequence shown here is derived from an EMBL/GenBank/DDBJ whole genome shotgun (WGS) entry which is preliminary data.</text>
</comment>
<dbReference type="AlphaFoldDB" id="A0A6B2NMB7"/>
<accession>A0A6B2NMB7</accession>
<evidence type="ECO:0000313" key="3">
    <source>
        <dbReference type="EMBL" id="NDW43454.1"/>
    </source>
</evidence>
<feature type="region of interest" description="Disordered" evidence="1">
    <location>
        <begin position="23"/>
        <end position="47"/>
    </location>
</feature>
<name>A0A6B2NMB7_9RHOB</name>
<feature type="chain" id="PRO_5025374264" description="RcnB family protein" evidence="2">
    <location>
        <begin position="24"/>
        <end position="118"/>
    </location>
</feature>
<keyword evidence="2" id="KW-0732">Signal</keyword>
<evidence type="ECO:0000256" key="2">
    <source>
        <dbReference type="SAM" id="SignalP"/>
    </source>
</evidence>
<dbReference type="EMBL" id="JAAGOX010000001">
    <property type="protein sequence ID" value="NDW43454.1"/>
    <property type="molecule type" value="Genomic_DNA"/>
</dbReference>
<dbReference type="Gene3D" id="3.10.450.160">
    <property type="entry name" value="inner membrane protein cigr"/>
    <property type="match status" value="1"/>
</dbReference>
<reference evidence="3" key="1">
    <citation type="submission" date="2020-02" db="EMBL/GenBank/DDBJ databases">
        <title>Delineation of the pyrene-degrading pathway in Roseobacter clade bacteria by genomic analysis.</title>
        <authorList>
            <person name="Zhou H."/>
            <person name="Wang H."/>
        </authorList>
    </citation>
    <scope>NUCLEOTIDE SEQUENCE</scope>
    <source>
        <strain evidence="3">PrR005</strain>
    </source>
</reference>
<evidence type="ECO:0000256" key="1">
    <source>
        <dbReference type="SAM" id="MobiDB-lite"/>
    </source>
</evidence>
<organism evidence="3">
    <name type="scientific">Ruegeria sp. PrR005</name>
    <dbReference type="NCBI Taxonomy" id="2706882"/>
    <lineage>
        <taxon>Bacteria</taxon>
        <taxon>Pseudomonadati</taxon>
        <taxon>Pseudomonadota</taxon>
        <taxon>Alphaproteobacteria</taxon>
        <taxon>Rhodobacterales</taxon>
        <taxon>Roseobacteraceae</taxon>
        <taxon>Ruegeria</taxon>
    </lineage>
</organism>
<evidence type="ECO:0008006" key="4">
    <source>
        <dbReference type="Google" id="ProtNLM"/>
    </source>
</evidence>
<protein>
    <recommendedName>
        <fullName evidence="4">RcnB family protein</fullName>
    </recommendedName>
</protein>